<feature type="domain" description="Excalibur calcium-binding" evidence="1">
    <location>
        <begin position="294"/>
        <end position="331"/>
    </location>
</feature>
<proteinExistence type="predicted"/>
<dbReference type="PANTHER" id="PTHR24094:SF15">
    <property type="entry name" value="AMP-DEPENDENT SYNTHETASE_LIGASE DOMAIN-CONTAINING PROTEIN-RELATED"/>
    <property type="match status" value="1"/>
</dbReference>
<dbReference type="Pfam" id="PF05901">
    <property type="entry name" value="Excalibur"/>
    <property type="match status" value="1"/>
</dbReference>
<dbReference type="EMBL" id="AP017457">
    <property type="protein sequence ID" value="BAU98812.1"/>
    <property type="molecule type" value="Genomic_DNA"/>
</dbReference>
<sequence length="331" mass="35323">MRVQKNKRIWLVIGLVCLFVLVVGSIASSVNAVRSMQTAVTVDSLEQALDATPTPLGIAVPTETPSSAATASPDLTQSASATTSVFVAMLAELPQDDSPGSHTGYDRDYFNAWIDADGDGCNTRAEVLLMESQTTVSTRGRCTVTTGSWVSVYDGAQLTDAGSLDIDHFVPLNEAWVSGAYAWDGATRVQFGNDLGYGPSLVAVTASSNRSKSDQDPARWMPPARGYFCDYAATWVAVKWRWSLSVDSLERMALQSVLNECASVAVEIPQKATITAGAAPEQVAPVSDGVLDPNYGTCSLAQANGAGPYVQGVDPEYEWYRDRDKDGVVCE</sequence>
<dbReference type="PANTHER" id="PTHR24094">
    <property type="entry name" value="SECRETED PROTEIN"/>
    <property type="match status" value="1"/>
</dbReference>
<organism evidence="2 3">
    <name type="scientific">Aurantimicrobium minutum</name>
    <dbReference type="NCBI Taxonomy" id="708131"/>
    <lineage>
        <taxon>Bacteria</taxon>
        <taxon>Bacillati</taxon>
        <taxon>Actinomycetota</taxon>
        <taxon>Actinomycetes</taxon>
        <taxon>Micrococcales</taxon>
        <taxon>Microbacteriaceae</taxon>
        <taxon>Aurantimicrobium</taxon>
    </lineage>
</organism>
<evidence type="ECO:0000313" key="2">
    <source>
        <dbReference type="EMBL" id="BAU98812.1"/>
    </source>
</evidence>
<evidence type="ECO:0000259" key="1">
    <source>
        <dbReference type="SMART" id="SM00894"/>
    </source>
</evidence>
<accession>A0A173LVC0</accession>
<dbReference type="InterPro" id="IPR011089">
    <property type="entry name" value="GmrSD_C"/>
</dbReference>
<dbReference type="InterPro" id="IPR008613">
    <property type="entry name" value="Excalibur_Ca-bd_domain"/>
</dbReference>
<gene>
    <name evidence="2" type="ORF">AUMI_12700</name>
</gene>
<dbReference type="Proteomes" id="UP000243847">
    <property type="component" value="Chromosome sequence1"/>
</dbReference>
<evidence type="ECO:0000313" key="3">
    <source>
        <dbReference type="Proteomes" id="UP000243847"/>
    </source>
</evidence>
<name>A0A173LVC0_9MICO</name>
<dbReference type="KEGG" id="amin:AUMI_12700"/>
<dbReference type="Pfam" id="PF07510">
    <property type="entry name" value="GmrSD_C"/>
    <property type="match status" value="1"/>
</dbReference>
<reference evidence="2 3" key="1">
    <citation type="journal article" date="2016" name="Genome Announc.">
        <title>Complete Genome Sequence of Aurantimicrobium minutum Type Strain KNCT, a Planktonic Ultramicrobacterium Isolated from River Water.</title>
        <authorList>
            <person name="Nakai R."/>
            <person name="Fujisawa T."/>
            <person name="Nakamura Y."/>
            <person name="Nishide H."/>
            <person name="Uchiyama I."/>
            <person name="Baba T."/>
            <person name="Toyoda A."/>
            <person name="Fujiyama A."/>
            <person name="Naganuma T."/>
            <person name="Niki H."/>
        </authorList>
    </citation>
    <scope>NUCLEOTIDE SEQUENCE [LARGE SCALE GENOMIC DNA]</scope>
    <source>
        <strain evidence="2 3">KNC</strain>
    </source>
</reference>
<dbReference type="SMART" id="SM00894">
    <property type="entry name" value="Excalibur"/>
    <property type="match status" value="1"/>
</dbReference>
<dbReference type="AlphaFoldDB" id="A0A173LVC0"/>
<protein>
    <submittedName>
        <fullName evidence="2">S-layer domain protein</fullName>
    </submittedName>
</protein>